<protein>
    <submittedName>
        <fullName evidence="1">Protein CBG26890</fullName>
    </submittedName>
</protein>
<reference evidence="1 2" key="2">
    <citation type="journal article" date="2011" name="PLoS Genet.">
        <title>Caenorhabditis briggsae recombinant inbred line genotypes reveal inter-strain incompatibility and the evolution of recombination.</title>
        <authorList>
            <person name="Ross J.A."/>
            <person name="Koboldt D.C."/>
            <person name="Staisch J.E."/>
            <person name="Chamberlin H.M."/>
            <person name="Gupta B.P."/>
            <person name="Miller R.D."/>
            <person name="Baird S.E."/>
            <person name="Haag E.S."/>
        </authorList>
    </citation>
    <scope>NUCLEOTIDE SEQUENCE [LARGE SCALE GENOMIC DNA]</scope>
    <source>
        <strain evidence="1 2">AF16</strain>
    </source>
</reference>
<evidence type="ECO:0000313" key="1">
    <source>
        <dbReference type="EMBL" id="CAR99620.1"/>
    </source>
</evidence>
<dbReference type="HOGENOM" id="CLU_2529493_0_0_1"/>
<sequence length="84" mass="9868">MEVRVPQVSTFYLFVFDQISEVLFLISSKKKSQNSRTLRISCFRSESAENVRIESSFFFRDSSKGPEISIREKMPNSVQQVRKR</sequence>
<dbReference type="AlphaFoldDB" id="B6II90"/>
<proteinExistence type="predicted"/>
<reference evidence="1 2" key="1">
    <citation type="journal article" date="2003" name="PLoS Biol.">
        <title>The genome sequence of Caenorhabditis briggsae: a platform for comparative genomics.</title>
        <authorList>
            <person name="Stein L.D."/>
            <person name="Bao Z."/>
            <person name="Blasiar D."/>
            <person name="Blumenthal T."/>
            <person name="Brent M.R."/>
            <person name="Chen N."/>
            <person name="Chinwalla A."/>
            <person name="Clarke L."/>
            <person name="Clee C."/>
            <person name="Coghlan A."/>
            <person name="Coulson A."/>
            <person name="D'Eustachio P."/>
            <person name="Fitch D.H."/>
            <person name="Fulton L.A."/>
            <person name="Fulton R.E."/>
            <person name="Griffiths-Jones S."/>
            <person name="Harris T.W."/>
            <person name="Hillier L.W."/>
            <person name="Kamath R."/>
            <person name="Kuwabara P.E."/>
            <person name="Mardis E.R."/>
            <person name="Marra M.A."/>
            <person name="Miner T.L."/>
            <person name="Minx P."/>
            <person name="Mullikin J.C."/>
            <person name="Plumb R.W."/>
            <person name="Rogers J."/>
            <person name="Schein J.E."/>
            <person name="Sohrmann M."/>
            <person name="Spieth J."/>
            <person name="Stajich J.E."/>
            <person name="Wei C."/>
            <person name="Willey D."/>
            <person name="Wilson R.K."/>
            <person name="Durbin R."/>
            <person name="Waterston R.H."/>
        </authorList>
    </citation>
    <scope>NUCLEOTIDE SEQUENCE [LARGE SCALE GENOMIC DNA]</scope>
    <source>
        <strain evidence="1 2">AF16</strain>
    </source>
</reference>
<accession>B6II90</accession>
<name>B6II90_CAEBR</name>
<keyword evidence="2" id="KW-1185">Reference proteome</keyword>
<dbReference type="CTD" id="68918354"/>
<dbReference type="GeneID" id="68918354"/>
<dbReference type="InParanoid" id="B6II90"/>
<evidence type="ECO:0000313" key="2">
    <source>
        <dbReference type="Proteomes" id="UP000008549"/>
    </source>
</evidence>
<organism evidence="1 2">
    <name type="scientific">Caenorhabditis briggsae</name>
    <dbReference type="NCBI Taxonomy" id="6238"/>
    <lineage>
        <taxon>Eukaryota</taxon>
        <taxon>Metazoa</taxon>
        <taxon>Ecdysozoa</taxon>
        <taxon>Nematoda</taxon>
        <taxon>Chromadorea</taxon>
        <taxon>Rhabditida</taxon>
        <taxon>Rhabditina</taxon>
        <taxon>Rhabditomorpha</taxon>
        <taxon>Rhabditoidea</taxon>
        <taxon>Rhabditidae</taxon>
        <taxon>Peloderinae</taxon>
        <taxon>Caenorhabditis</taxon>
    </lineage>
</organism>
<gene>
    <name evidence="1" type="ORF">CBG26890</name>
    <name evidence="1" type="ORF">CBG_26890</name>
</gene>
<dbReference type="KEGG" id="cbr:CBG_26890"/>
<dbReference type="Proteomes" id="UP000008549">
    <property type="component" value="Unassembled WGS sequence"/>
</dbReference>
<dbReference type="RefSeq" id="XP_045099183.1">
    <property type="nucleotide sequence ID" value="XM_045236553.1"/>
</dbReference>
<dbReference type="EMBL" id="HE600908">
    <property type="protein sequence ID" value="CAR99620.1"/>
    <property type="molecule type" value="Genomic_DNA"/>
</dbReference>